<evidence type="ECO:0000313" key="2">
    <source>
        <dbReference type="EMBL" id="KAA1097928.1"/>
    </source>
</evidence>
<dbReference type="Proteomes" id="UP000324748">
    <property type="component" value="Unassembled WGS sequence"/>
</dbReference>
<accession>A0A5B0QW29</accession>
<evidence type="ECO:0000313" key="4">
    <source>
        <dbReference type="Proteomes" id="UP000324748"/>
    </source>
</evidence>
<reference evidence="4 5" key="1">
    <citation type="submission" date="2019-05" db="EMBL/GenBank/DDBJ databases">
        <title>Emergence of the Ug99 lineage of the wheat stem rust pathogen through somatic hybridization.</title>
        <authorList>
            <person name="Li F."/>
            <person name="Upadhyaya N.M."/>
            <person name="Sperschneider J."/>
            <person name="Matny O."/>
            <person name="Nguyen-Phuc H."/>
            <person name="Mago R."/>
            <person name="Raley C."/>
            <person name="Miller M.E."/>
            <person name="Silverstein K.A.T."/>
            <person name="Henningsen E."/>
            <person name="Hirsch C.D."/>
            <person name="Visser B."/>
            <person name="Pretorius Z.A."/>
            <person name="Steffenson B.J."/>
            <person name="Schwessinger B."/>
            <person name="Dodds P.N."/>
            <person name="Figueroa M."/>
        </authorList>
    </citation>
    <scope>NUCLEOTIDE SEQUENCE [LARGE SCALE GENOMIC DNA]</scope>
    <source>
        <strain evidence="2">21-0</strain>
        <strain evidence="3 5">Ug99</strain>
    </source>
</reference>
<gene>
    <name evidence="2" type="ORF">PGT21_024064</name>
    <name evidence="3" type="ORF">PGTUg99_035968</name>
</gene>
<dbReference type="AlphaFoldDB" id="A0A5B0QW29"/>
<comment type="caution">
    <text evidence="3">The sequence shown here is derived from an EMBL/GenBank/DDBJ whole genome shotgun (WGS) entry which is preliminary data.</text>
</comment>
<dbReference type="Proteomes" id="UP000325313">
    <property type="component" value="Unassembled WGS sequence"/>
</dbReference>
<name>A0A5B0QW29_PUCGR</name>
<evidence type="ECO:0000313" key="3">
    <source>
        <dbReference type="EMBL" id="KAA1117113.1"/>
    </source>
</evidence>
<dbReference type="EMBL" id="VSWC01000066">
    <property type="protein sequence ID" value="KAA1097928.1"/>
    <property type="molecule type" value="Genomic_DNA"/>
</dbReference>
<protein>
    <submittedName>
        <fullName evidence="3">Uncharacterized protein</fullName>
    </submittedName>
</protein>
<sequence>MGGPRYGWDPHTGQRSTKPNPKATPSAKGTSQATSHLVFSTAPQPSFSYPQTPNSLPMQPGNSDQAQGKPQRILGYKGKNFNPNHGGGYKRRDYTPGALFSKFDVIEPCAALGRPTVMFDSQQPPHHNMTITS</sequence>
<organism evidence="3 5">
    <name type="scientific">Puccinia graminis f. sp. tritici</name>
    <dbReference type="NCBI Taxonomy" id="56615"/>
    <lineage>
        <taxon>Eukaryota</taxon>
        <taxon>Fungi</taxon>
        <taxon>Dikarya</taxon>
        <taxon>Basidiomycota</taxon>
        <taxon>Pucciniomycotina</taxon>
        <taxon>Pucciniomycetes</taxon>
        <taxon>Pucciniales</taxon>
        <taxon>Pucciniaceae</taxon>
        <taxon>Puccinia</taxon>
    </lineage>
</organism>
<keyword evidence="4" id="KW-1185">Reference proteome</keyword>
<feature type="compositionally biased region" description="Polar residues" evidence="1">
    <location>
        <begin position="27"/>
        <end position="68"/>
    </location>
</feature>
<proteinExistence type="predicted"/>
<dbReference type="EMBL" id="VDEP01000270">
    <property type="protein sequence ID" value="KAA1117113.1"/>
    <property type="molecule type" value="Genomic_DNA"/>
</dbReference>
<feature type="region of interest" description="Disordered" evidence="1">
    <location>
        <begin position="1"/>
        <end position="89"/>
    </location>
</feature>
<evidence type="ECO:0000256" key="1">
    <source>
        <dbReference type="SAM" id="MobiDB-lite"/>
    </source>
</evidence>
<evidence type="ECO:0000313" key="5">
    <source>
        <dbReference type="Proteomes" id="UP000325313"/>
    </source>
</evidence>